<keyword evidence="8" id="KW-0449">Lipoprotein</keyword>
<keyword evidence="7" id="KW-1133">Transmembrane helix</keyword>
<keyword evidence="8" id="KW-0675">Receptor</keyword>
<proteinExistence type="predicted"/>
<evidence type="ECO:0000256" key="6">
    <source>
        <dbReference type="PROSITE-ProRule" id="PRU00461"/>
    </source>
</evidence>
<feature type="repeat" description="LDL-receptor class B" evidence="6">
    <location>
        <begin position="174"/>
        <end position="216"/>
    </location>
</feature>
<dbReference type="FunFam" id="2.120.10.30:FF:000241">
    <property type="entry name" value="Low-density lipoprotein receptor-related protein 6"/>
    <property type="match status" value="1"/>
</dbReference>
<protein>
    <submittedName>
        <fullName evidence="8">Low-density lipoprotein receptor- protein 6</fullName>
    </submittedName>
</protein>
<dbReference type="OrthoDB" id="10066840at2759"/>
<name>A0A9W9ZAF0_9CNID</name>
<evidence type="ECO:0000256" key="1">
    <source>
        <dbReference type="ARBA" id="ARBA00022536"/>
    </source>
</evidence>
<keyword evidence="9" id="KW-1185">Reference proteome</keyword>
<organism evidence="8 9">
    <name type="scientific">Desmophyllum pertusum</name>
    <dbReference type="NCBI Taxonomy" id="174260"/>
    <lineage>
        <taxon>Eukaryota</taxon>
        <taxon>Metazoa</taxon>
        <taxon>Cnidaria</taxon>
        <taxon>Anthozoa</taxon>
        <taxon>Hexacorallia</taxon>
        <taxon>Scleractinia</taxon>
        <taxon>Caryophylliina</taxon>
        <taxon>Caryophylliidae</taxon>
        <taxon>Desmophyllum</taxon>
    </lineage>
</organism>
<evidence type="ECO:0000313" key="8">
    <source>
        <dbReference type="EMBL" id="KAJ7377404.1"/>
    </source>
</evidence>
<evidence type="ECO:0000256" key="5">
    <source>
        <dbReference type="ARBA" id="ARBA00023180"/>
    </source>
</evidence>
<dbReference type="InterPro" id="IPR050778">
    <property type="entry name" value="Cueball_EGF_LRP_Nidogen"/>
</dbReference>
<dbReference type="PANTHER" id="PTHR46513">
    <property type="entry name" value="VITELLOGENIN RECEPTOR-LIKE PROTEIN-RELATED-RELATED"/>
    <property type="match status" value="1"/>
</dbReference>
<dbReference type="Pfam" id="PF00058">
    <property type="entry name" value="Ldl_recept_b"/>
    <property type="match status" value="1"/>
</dbReference>
<dbReference type="Gene3D" id="2.120.10.30">
    <property type="entry name" value="TolB, C-terminal domain"/>
    <property type="match status" value="1"/>
</dbReference>
<accession>A0A9W9ZAF0</accession>
<evidence type="ECO:0000256" key="7">
    <source>
        <dbReference type="SAM" id="Phobius"/>
    </source>
</evidence>
<keyword evidence="5" id="KW-0325">Glycoprotein</keyword>
<evidence type="ECO:0000256" key="3">
    <source>
        <dbReference type="ARBA" id="ARBA00022737"/>
    </source>
</evidence>
<dbReference type="InterPro" id="IPR011042">
    <property type="entry name" value="6-blade_b-propeller_TolB-like"/>
</dbReference>
<dbReference type="Proteomes" id="UP001163046">
    <property type="component" value="Unassembled WGS sequence"/>
</dbReference>
<dbReference type="EMBL" id="MU826379">
    <property type="protein sequence ID" value="KAJ7377404.1"/>
    <property type="molecule type" value="Genomic_DNA"/>
</dbReference>
<keyword evidence="3" id="KW-0677">Repeat</keyword>
<keyword evidence="1" id="KW-0245">EGF-like domain</keyword>
<keyword evidence="7" id="KW-0812">Transmembrane</keyword>
<dbReference type="SUPFAM" id="SSF63825">
    <property type="entry name" value="YWTD domain"/>
    <property type="match status" value="1"/>
</dbReference>
<sequence length="385" mass="44018">MDGSDRTTLIEWVEWPYQRPTALTIDMDENVLYWVGDLYPACSSSTSAIRTVKSSITSNSAITCITLLGLLLMHIISIGQMDNHPCVDSCSHLCLLKPGGYKCACSDDCATPCNESIHVTNTFGCTNDPSLYFIDTHHIKCIDLESSNQTYVSVKTVRSDIIQGGAIDIDHRERMIYWSDNALWTISRMSLVTGDTEVIIRHDLGEVLALAVDWESGLIYWTDFTFERIEVAKLDGSYRKTLFTTGFYSPRGIAVDPVHGYMFWTDFGFDYPRIERADLTGDNRQALVSFGLDWYYQFHPVNVVIEYQTRLVYWIDKYNNYIDYADIDGGNKTNLDYIGERFNPVDLALYGDMLYWADWPQFQHSISQQNAAGEWSDVQLWSSHR</sequence>
<dbReference type="PROSITE" id="PS51120">
    <property type="entry name" value="LDLRB"/>
    <property type="match status" value="2"/>
</dbReference>
<keyword evidence="2" id="KW-0732">Signal</keyword>
<comment type="caution">
    <text evidence="8">The sequence shown here is derived from an EMBL/GenBank/DDBJ whole genome shotgun (WGS) entry which is preliminary data.</text>
</comment>
<dbReference type="InterPro" id="IPR000033">
    <property type="entry name" value="LDLR_classB_rpt"/>
</dbReference>
<feature type="repeat" description="LDL-receptor class B" evidence="6">
    <location>
        <begin position="217"/>
        <end position="259"/>
    </location>
</feature>
<keyword evidence="7" id="KW-0472">Membrane</keyword>
<reference evidence="8" key="1">
    <citation type="submission" date="2023-01" db="EMBL/GenBank/DDBJ databases">
        <title>Genome assembly of the deep-sea coral Lophelia pertusa.</title>
        <authorList>
            <person name="Herrera S."/>
            <person name="Cordes E."/>
        </authorList>
    </citation>
    <scope>NUCLEOTIDE SEQUENCE</scope>
    <source>
        <strain evidence="8">USNM1676648</strain>
        <tissue evidence="8">Polyp</tissue>
    </source>
</reference>
<dbReference type="SMART" id="SM00135">
    <property type="entry name" value="LY"/>
    <property type="match status" value="4"/>
</dbReference>
<evidence type="ECO:0000313" key="9">
    <source>
        <dbReference type="Proteomes" id="UP001163046"/>
    </source>
</evidence>
<gene>
    <name evidence="8" type="primary">LRP6_8</name>
    <name evidence="8" type="ORF">OS493_029302</name>
</gene>
<evidence type="ECO:0000256" key="2">
    <source>
        <dbReference type="ARBA" id="ARBA00022729"/>
    </source>
</evidence>
<keyword evidence="4" id="KW-1015">Disulfide bond</keyword>
<feature type="transmembrane region" description="Helical" evidence="7">
    <location>
        <begin position="60"/>
        <end position="81"/>
    </location>
</feature>
<evidence type="ECO:0000256" key="4">
    <source>
        <dbReference type="ARBA" id="ARBA00023157"/>
    </source>
</evidence>
<dbReference type="AlphaFoldDB" id="A0A9W9ZAF0"/>
<dbReference type="PANTHER" id="PTHR46513:SF13">
    <property type="entry name" value="EGF-LIKE DOMAIN-CONTAINING PROTEIN"/>
    <property type="match status" value="1"/>
</dbReference>